<reference evidence="4" key="1">
    <citation type="journal article" date="2019" name="Int. J. Syst. Evol. Microbiol.">
        <title>The Global Catalogue of Microorganisms (GCM) 10K type strain sequencing project: providing services to taxonomists for standard genome sequencing and annotation.</title>
        <authorList>
            <consortium name="The Broad Institute Genomics Platform"/>
            <consortium name="The Broad Institute Genome Sequencing Center for Infectious Disease"/>
            <person name="Wu L."/>
            <person name="Ma J."/>
        </authorList>
    </citation>
    <scope>NUCLEOTIDE SEQUENCE [LARGE SCALE GENOMIC DNA]</scope>
    <source>
        <strain evidence="4">CGMCC 1.12192</strain>
    </source>
</reference>
<keyword evidence="2" id="KW-1133">Transmembrane helix</keyword>
<name>A0ABV9R7W1_9MICO</name>
<keyword evidence="4" id="KW-1185">Reference proteome</keyword>
<feature type="region of interest" description="Disordered" evidence="1">
    <location>
        <begin position="1"/>
        <end position="25"/>
    </location>
</feature>
<dbReference type="RefSeq" id="WP_204393418.1">
    <property type="nucleotide sequence ID" value="NZ_JAFBBW010000001.1"/>
</dbReference>
<organism evidence="3 4">
    <name type="scientific">Agromyces aurantiacus</name>
    <dbReference type="NCBI Taxonomy" id="165814"/>
    <lineage>
        <taxon>Bacteria</taxon>
        <taxon>Bacillati</taxon>
        <taxon>Actinomycetota</taxon>
        <taxon>Actinomycetes</taxon>
        <taxon>Micrococcales</taxon>
        <taxon>Microbacteriaceae</taxon>
        <taxon>Agromyces</taxon>
    </lineage>
</organism>
<keyword evidence="2" id="KW-0472">Membrane</keyword>
<evidence type="ECO:0000256" key="2">
    <source>
        <dbReference type="SAM" id="Phobius"/>
    </source>
</evidence>
<proteinExistence type="predicted"/>
<feature type="transmembrane region" description="Helical" evidence="2">
    <location>
        <begin position="30"/>
        <end position="48"/>
    </location>
</feature>
<keyword evidence="2" id="KW-0812">Transmembrane</keyword>
<dbReference type="EMBL" id="JBHSJC010000001">
    <property type="protein sequence ID" value="MFC4829589.1"/>
    <property type="molecule type" value="Genomic_DNA"/>
</dbReference>
<evidence type="ECO:0000313" key="3">
    <source>
        <dbReference type="EMBL" id="MFC4829589.1"/>
    </source>
</evidence>
<dbReference type="InterPro" id="IPR021373">
    <property type="entry name" value="DUF2993"/>
</dbReference>
<comment type="caution">
    <text evidence="3">The sequence shown here is derived from an EMBL/GenBank/DDBJ whole genome shotgun (WGS) entry which is preliminary data.</text>
</comment>
<dbReference type="Proteomes" id="UP001595960">
    <property type="component" value="Unassembled WGS sequence"/>
</dbReference>
<evidence type="ECO:0000256" key="1">
    <source>
        <dbReference type="SAM" id="MobiDB-lite"/>
    </source>
</evidence>
<protein>
    <submittedName>
        <fullName evidence="3">DUF2993 domain-containing protein</fullName>
    </submittedName>
</protein>
<sequence length="268" mass="27176">MAASDAETVRIEPLAEPAGPRRRTSGGTRTLIVVGMVLVVLAGLVLLTETVGRSIAERNIAASIEQGLPEGVEGQVDVQIHGVSALWQVLRGSMDEIVATAPELDVHGVPVDVTVTAHGVPRAQGGDVARAEVVASVDEAAIDAIAESQGVPGGLELGDGTVAYSDEVEFLGIPIGFTITAEPEAAGDRVLLTPVGADIRAGGGSIDASGLVDRLLGGDPLPICVADRLPEGVEVSGLDVTTDGATVRLEATDVPLAEETLATTGTCD</sequence>
<gene>
    <name evidence="3" type="ORF">ACFPER_12355</name>
</gene>
<dbReference type="Pfam" id="PF11209">
    <property type="entry name" value="LmeA"/>
    <property type="match status" value="1"/>
</dbReference>
<evidence type="ECO:0000313" key="4">
    <source>
        <dbReference type="Proteomes" id="UP001595960"/>
    </source>
</evidence>
<accession>A0ABV9R7W1</accession>